<dbReference type="PROSITE" id="PS00118">
    <property type="entry name" value="PA2_HIS"/>
    <property type="match status" value="2"/>
</dbReference>
<name>A0AAV9S5T8_9TELE</name>
<evidence type="ECO:0000256" key="3">
    <source>
        <dbReference type="ARBA" id="ARBA00023157"/>
    </source>
</evidence>
<feature type="disulfide bond" evidence="5">
    <location>
        <begin position="617"/>
        <end position="657"/>
    </location>
</feature>
<dbReference type="GO" id="GO:0006644">
    <property type="term" value="P:phospholipid metabolic process"/>
    <property type="evidence" value="ECO:0007669"/>
    <property type="project" value="InterPro"/>
</dbReference>
<feature type="compositionally biased region" description="Low complexity" evidence="7">
    <location>
        <begin position="891"/>
        <end position="926"/>
    </location>
</feature>
<feature type="compositionally biased region" description="Acidic residues" evidence="7">
    <location>
        <begin position="1127"/>
        <end position="1160"/>
    </location>
</feature>
<feature type="active site" evidence="4">
    <location>
        <position position="658"/>
    </location>
</feature>
<feature type="compositionally biased region" description="Low complexity" evidence="7">
    <location>
        <begin position="374"/>
        <end position="385"/>
    </location>
</feature>
<feature type="compositionally biased region" description="Polar residues" evidence="7">
    <location>
        <begin position="386"/>
        <end position="405"/>
    </location>
</feature>
<evidence type="ECO:0000256" key="7">
    <source>
        <dbReference type="SAM" id="MobiDB-lite"/>
    </source>
</evidence>
<evidence type="ECO:0000313" key="9">
    <source>
        <dbReference type="EMBL" id="KAK5616716.1"/>
    </source>
</evidence>
<keyword evidence="10" id="KW-1185">Reference proteome</keyword>
<keyword evidence="3 5" id="KW-1015">Disulfide bond</keyword>
<evidence type="ECO:0000256" key="2">
    <source>
        <dbReference type="ARBA" id="ARBA00022525"/>
    </source>
</evidence>
<dbReference type="InterPro" id="IPR001211">
    <property type="entry name" value="PLA2"/>
</dbReference>
<accession>A0AAV9S5T8</accession>
<proteinExistence type="inferred from homology"/>
<dbReference type="Proteomes" id="UP001311232">
    <property type="component" value="Unassembled WGS sequence"/>
</dbReference>
<dbReference type="GO" id="GO:0005509">
    <property type="term" value="F:calcium ion binding"/>
    <property type="evidence" value="ECO:0007669"/>
    <property type="project" value="InterPro"/>
</dbReference>
<feature type="active site" evidence="4">
    <location>
        <position position="614"/>
    </location>
</feature>
<gene>
    <name evidence="9" type="ORF">CRENBAI_025918</name>
</gene>
<feature type="region of interest" description="Disordered" evidence="7">
    <location>
        <begin position="374"/>
        <end position="425"/>
    </location>
</feature>
<dbReference type="PANTHER" id="PTHR15299:SF3">
    <property type="entry name" value="HERV-H LTR-ASSOCIATING PROTEIN 1"/>
    <property type="match status" value="1"/>
</dbReference>
<protein>
    <recommendedName>
        <fullName evidence="8">Phospholipase A2-like central domain-containing protein</fullName>
    </recommendedName>
</protein>
<dbReference type="Gene3D" id="1.20.90.10">
    <property type="entry name" value="Phospholipase A2 domain"/>
    <property type="match status" value="2"/>
</dbReference>
<feature type="compositionally biased region" description="Basic and acidic residues" evidence="7">
    <location>
        <begin position="406"/>
        <end position="425"/>
    </location>
</feature>
<dbReference type="GO" id="GO:0005576">
    <property type="term" value="C:extracellular region"/>
    <property type="evidence" value="ECO:0007669"/>
    <property type="project" value="UniProtKB-SubCell"/>
</dbReference>
<feature type="disulfide bond" evidence="5">
    <location>
        <begin position="610"/>
        <end position="664"/>
    </location>
</feature>
<dbReference type="InterPro" id="IPR036444">
    <property type="entry name" value="PLipase_A2_dom_sf"/>
</dbReference>
<dbReference type="InterPro" id="IPR037643">
    <property type="entry name" value="HHLA1"/>
</dbReference>
<reference evidence="9 10" key="1">
    <citation type="submission" date="2021-06" db="EMBL/GenBank/DDBJ databases">
        <authorList>
            <person name="Palmer J.M."/>
        </authorList>
    </citation>
    <scope>NUCLEOTIDE SEQUENCE [LARGE SCALE GENOMIC DNA]</scope>
    <source>
        <strain evidence="9 10">MEX-2019</strain>
        <tissue evidence="9">Muscle</tissue>
    </source>
</reference>
<evidence type="ECO:0000313" key="10">
    <source>
        <dbReference type="Proteomes" id="UP001311232"/>
    </source>
</evidence>
<dbReference type="PANTHER" id="PTHR15299">
    <property type="entry name" value="HERV-H LTR-ASSOCIATING PROTEIN 1"/>
    <property type="match status" value="1"/>
</dbReference>
<evidence type="ECO:0000259" key="8">
    <source>
        <dbReference type="SMART" id="SM00085"/>
    </source>
</evidence>
<dbReference type="AlphaFoldDB" id="A0AAV9S5T8"/>
<feature type="region of interest" description="Disordered" evidence="7">
    <location>
        <begin position="1062"/>
        <end position="1160"/>
    </location>
</feature>
<feature type="region of interest" description="Disordered" evidence="7">
    <location>
        <begin position="267"/>
        <end position="290"/>
    </location>
</feature>
<dbReference type="GO" id="GO:0050482">
    <property type="term" value="P:arachidonate secretion"/>
    <property type="evidence" value="ECO:0007669"/>
    <property type="project" value="InterPro"/>
</dbReference>
<dbReference type="SMART" id="SM00085">
    <property type="entry name" value="PA2c"/>
    <property type="match status" value="2"/>
</dbReference>
<dbReference type="SUPFAM" id="SSF48619">
    <property type="entry name" value="Phospholipase A2, PLA2"/>
    <property type="match status" value="2"/>
</dbReference>
<feature type="domain" description="Phospholipase A2-like central" evidence="8">
    <location>
        <begin position="569"/>
        <end position="683"/>
    </location>
</feature>
<dbReference type="EMBL" id="JAHHUM010000874">
    <property type="protein sequence ID" value="KAK5616716.1"/>
    <property type="molecule type" value="Genomic_DNA"/>
</dbReference>
<comment type="caution">
    <text evidence="9">The sequence shown here is derived from an EMBL/GenBank/DDBJ whole genome shotgun (WGS) entry which is preliminary data.</text>
</comment>
<evidence type="ECO:0000256" key="6">
    <source>
        <dbReference type="RuleBase" id="RU003654"/>
    </source>
</evidence>
<organism evidence="9 10">
    <name type="scientific">Crenichthys baileyi</name>
    <name type="common">White River springfish</name>
    <dbReference type="NCBI Taxonomy" id="28760"/>
    <lineage>
        <taxon>Eukaryota</taxon>
        <taxon>Metazoa</taxon>
        <taxon>Chordata</taxon>
        <taxon>Craniata</taxon>
        <taxon>Vertebrata</taxon>
        <taxon>Euteleostomi</taxon>
        <taxon>Actinopterygii</taxon>
        <taxon>Neopterygii</taxon>
        <taxon>Teleostei</taxon>
        <taxon>Neoteleostei</taxon>
        <taxon>Acanthomorphata</taxon>
        <taxon>Ovalentaria</taxon>
        <taxon>Atherinomorphae</taxon>
        <taxon>Cyprinodontiformes</taxon>
        <taxon>Goodeidae</taxon>
        <taxon>Crenichthys</taxon>
    </lineage>
</organism>
<feature type="compositionally biased region" description="Acidic residues" evidence="7">
    <location>
        <begin position="929"/>
        <end position="945"/>
    </location>
</feature>
<dbReference type="PROSITE" id="PS00119">
    <property type="entry name" value="PA2_ASP"/>
    <property type="match status" value="1"/>
</dbReference>
<feature type="disulfide bond" evidence="5">
    <location>
        <begin position="644"/>
        <end position="655"/>
    </location>
</feature>
<comment type="subcellular location">
    <subcellularLocation>
        <location evidence="1">Secreted</location>
    </subcellularLocation>
</comment>
<evidence type="ECO:0000256" key="4">
    <source>
        <dbReference type="PIRSR" id="PIRSR601211-1"/>
    </source>
</evidence>
<comment type="similarity">
    <text evidence="6">Belongs to the phospholipase A2 family.</text>
</comment>
<dbReference type="GO" id="GO:0004623">
    <property type="term" value="F:phospholipase A2 activity"/>
    <property type="evidence" value="ECO:0007669"/>
    <property type="project" value="InterPro"/>
</dbReference>
<feature type="domain" description="Phospholipase A2-like central" evidence="8">
    <location>
        <begin position="992"/>
        <end position="1090"/>
    </location>
</feature>
<evidence type="ECO:0000256" key="1">
    <source>
        <dbReference type="ARBA" id="ARBA00004613"/>
    </source>
</evidence>
<dbReference type="Pfam" id="PF00068">
    <property type="entry name" value="Phospholip_A2_1"/>
    <property type="match status" value="2"/>
</dbReference>
<dbReference type="GO" id="GO:0016042">
    <property type="term" value="P:lipid catabolic process"/>
    <property type="evidence" value="ECO:0007669"/>
    <property type="project" value="InterPro"/>
</dbReference>
<feature type="disulfide bond" evidence="5">
    <location>
        <begin position="595"/>
        <end position="611"/>
    </location>
</feature>
<evidence type="ECO:0000256" key="5">
    <source>
        <dbReference type="PIRSR" id="PIRSR601211-3"/>
    </source>
</evidence>
<dbReference type="InterPro" id="IPR033112">
    <property type="entry name" value="PLA2_Asp_AS"/>
</dbReference>
<dbReference type="PRINTS" id="PR00389">
    <property type="entry name" value="PHPHLIPASEA2"/>
</dbReference>
<feature type="region of interest" description="Disordered" evidence="7">
    <location>
        <begin position="872"/>
        <end position="946"/>
    </location>
</feature>
<sequence length="1160" mass="128392">MAVLRSFVQRPRFCFIICVSAALFFMLLRQEIRSRVQEERHKRDFSEIPAENIDPTAIDLTPLVNTLINSSQSGSRQLFSLLSVTSYSSLDLHKLTLLVYNISSIKSLESSLFRRRFCYCVTNETNDLTDFTAILLDVMGNSTSYLHELFKSTSILSVSQRNNSDCIYICVMAGKMGREVSGLWDVGSITPLFNQTIVEGPHTVTNISSIRLPVEWHQLPINMSHASPSGMSSILTSRVSSTAHASPNLSRTSSTTLKVTASETVTTPQYPTSSMPPGFAAESPSTVRKPETQNTWLNQGFTTLRSRTTQAKTAAAVMTSTLTATRTAARTMNRRTTAVKLPTAAPVMPQLTPRPSTATTILSAEMNLVEMRISSSETSLHTSSTRPSTIQPTEPTEMTQSSRTTEPNKDRETEKPGCPWRRPEPSRNAMMVGELKLQPCVLELCKFFSQCLCRPFSQKTRTKRYCDDSFLWYEEHTFEVCRRVKRISFSKNLKQRCLSKMCNKLQKTNKELTMLLLWISMLSAASNTLSGRSVFCPDPEDSSLNAGHVIDCLGPRFTWLHAVFDNFPSLLSFVSKLQCASGVCPRDLEDYGCSCRYVASGNPVGPLDTCCATHRLCYQNAAPCRQQMPLPPYNLTCSAANSNCDVGDLCQQMLCECDRAAIDCLAQSPYNWTLRGLTDSFCSAGNSTDVLTAANDSAADRLSNSSLLSAGELDQVMMETVENRSYPAGINGELITGPPEPNILLTHSEEFQEGAGEGTQEEMKNQSLISQDLIEAVAEEAVVWEDVAEDQMTHSPAEISLDPVQFVHDGETLNEPSSPRSSAGADYRTSLVATQIPPADNTPSVLTTASLRTTPPGEGSVTFRVSLISAKPQISPNMEEEEEEHEDSSLEHLIPPTTTSLSPTVTQTKPKRSTTAALRSSSLTGTPLCEEEEEAHTSQEDDEADAAQKRTVPFFAWSLLESVGLTDIQQPDGKECSHSFSVYSSDGRSRREMPALGEMLRCLTGRCPHEYEMYGCYCGQEGGGHPLDQLDRCCFFHRCCLKQISSMGCRADRKLNAHISCESSNKPRCDDQDVINEKSNPTAGSSGAKTPPPPPASSEETREPPMLSVIQSQDHRPNQDQQMAQQVEEEEEDEEEGEEEEEEEVEEYERDEEKHEEEEE</sequence>
<keyword evidence="2" id="KW-0964">Secreted</keyword>
<dbReference type="InterPro" id="IPR033113">
    <property type="entry name" value="PLA2_histidine"/>
</dbReference>
<dbReference type="InterPro" id="IPR016090">
    <property type="entry name" value="PLA2-like_dom"/>
</dbReference>
<feature type="disulfide bond" evidence="5">
    <location>
        <begin position="624"/>
        <end position="650"/>
    </location>
</feature>